<sequence length="179" mass="19327">MPVVIVRSPSIEAVRPCLHRSGIRRAGKVRAIGDIYSTISLSKAIDSGDPFDKCHVDRSTDVNIRELAALTGVAERQIRYMIAEGFVPAPRGGRARADYGDDHVAAIRRYGELRARGLPPAAIKVLLNEGGAVPFPVAPGLTLMVEPRLIGSGEPAEGLVARLAEVVRTIVEKDRRDDD</sequence>
<dbReference type="EMBL" id="JAHHZF010000005">
    <property type="protein sequence ID" value="MBT9290275.1"/>
    <property type="molecule type" value="Genomic_DNA"/>
</dbReference>
<feature type="domain" description="HTH merR-type" evidence="1">
    <location>
        <begin position="63"/>
        <end position="128"/>
    </location>
</feature>
<dbReference type="RefSeq" id="WP_261968873.1">
    <property type="nucleotide sequence ID" value="NZ_JAHHZF010000005.1"/>
</dbReference>
<dbReference type="GO" id="GO:0003677">
    <property type="term" value="F:DNA binding"/>
    <property type="evidence" value="ECO:0007669"/>
    <property type="project" value="InterPro"/>
</dbReference>
<dbReference type="Gene3D" id="1.10.1660.10">
    <property type="match status" value="1"/>
</dbReference>
<evidence type="ECO:0000313" key="3">
    <source>
        <dbReference type="Proteomes" id="UP000766595"/>
    </source>
</evidence>
<reference evidence="2 3" key="1">
    <citation type="submission" date="2021-06" db="EMBL/GenBank/DDBJ databases">
        <authorList>
            <person name="Grouzdev D.S."/>
            <person name="Koziaeva V."/>
        </authorList>
    </citation>
    <scope>NUCLEOTIDE SEQUENCE [LARGE SCALE GENOMIC DNA]</scope>
    <source>
        <strain evidence="2 3">22</strain>
    </source>
</reference>
<evidence type="ECO:0000313" key="2">
    <source>
        <dbReference type="EMBL" id="MBT9290275.1"/>
    </source>
</evidence>
<dbReference type="GO" id="GO:0006355">
    <property type="term" value="P:regulation of DNA-templated transcription"/>
    <property type="evidence" value="ECO:0007669"/>
    <property type="project" value="InterPro"/>
</dbReference>
<dbReference type="AlphaFoldDB" id="A0A947D3V1"/>
<comment type="caution">
    <text evidence="2">The sequence shown here is derived from an EMBL/GenBank/DDBJ whole genome shotgun (WGS) entry which is preliminary data.</text>
</comment>
<gene>
    <name evidence="2" type="ORF">KL771_12450</name>
</gene>
<dbReference type="SUPFAM" id="SSF46955">
    <property type="entry name" value="Putative DNA-binding domain"/>
    <property type="match status" value="1"/>
</dbReference>
<accession>A0A947D3V1</accession>
<proteinExistence type="predicted"/>
<keyword evidence="3" id="KW-1185">Reference proteome</keyword>
<organism evidence="2 3">
    <name type="scientific">Prosthecodimorpha staleyi</name>
    <dbReference type="NCBI Taxonomy" id="2840188"/>
    <lineage>
        <taxon>Bacteria</taxon>
        <taxon>Pseudomonadati</taxon>
        <taxon>Pseudomonadota</taxon>
        <taxon>Alphaproteobacteria</taxon>
        <taxon>Hyphomicrobiales</taxon>
        <taxon>Ancalomicrobiaceae</taxon>
        <taxon>Prosthecodimorpha</taxon>
    </lineage>
</organism>
<name>A0A947D3V1_9HYPH</name>
<dbReference type="InterPro" id="IPR000551">
    <property type="entry name" value="MerR-type_HTH_dom"/>
</dbReference>
<evidence type="ECO:0000259" key="1">
    <source>
        <dbReference type="Pfam" id="PF13411"/>
    </source>
</evidence>
<dbReference type="CDD" id="cd00592">
    <property type="entry name" value="HTH_MerR-like"/>
    <property type="match status" value="1"/>
</dbReference>
<dbReference type="Proteomes" id="UP000766595">
    <property type="component" value="Unassembled WGS sequence"/>
</dbReference>
<dbReference type="Pfam" id="PF13411">
    <property type="entry name" value="MerR_1"/>
    <property type="match status" value="1"/>
</dbReference>
<protein>
    <submittedName>
        <fullName evidence="2">Helix-turn-helix domain-containing protein</fullName>
    </submittedName>
</protein>
<dbReference type="InterPro" id="IPR009061">
    <property type="entry name" value="DNA-bd_dom_put_sf"/>
</dbReference>